<dbReference type="Proteomes" id="UP000231154">
    <property type="component" value="Unassembled WGS sequence"/>
</dbReference>
<evidence type="ECO:0000313" key="1">
    <source>
        <dbReference type="EMBL" id="PIR27594.1"/>
    </source>
</evidence>
<organism evidence="1 2">
    <name type="scientific">Candidatus Berkelbacteria bacterium CG11_big_fil_rev_8_21_14_0_20_42_15</name>
    <dbReference type="NCBI Taxonomy" id="1974517"/>
    <lineage>
        <taxon>Bacteria</taxon>
        <taxon>Candidatus Berkelbacteria</taxon>
    </lineage>
</organism>
<gene>
    <name evidence="1" type="ORF">COV40_00020</name>
</gene>
<accession>A0A2H0Q0X9</accession>
<name>A0A2H0Q0X9_9BACT</name>
<dbReference type="AlphaFoldDB" id="A0A2H0Q0X9"/>
<dbReference type="EMBL" id="PCXF01000001">
    <property type="protein sequence ID" value="PIR27594.1"/>
    <property type="molecule type" value="Genomic_DNA"/>
</dbReference>
<proteinExistence type="predicted"/>
<evidence type="ECO:0000313" key="2">
    <source>
        <dbReference type="Proteomes" id="UP000231154"/>
    </source>
</evidence>
<evidence type="ECO:0008006" key="3">
    <source>
        <dbReference type="Google" id="ProtNLM"/>
    </source>
</evidence>
<reference evidence="1 2" key="1">
    <citation type="submission" date="2017-09" db="EMBL/GenBank/DDBJ databases">
        <title>Depth-based differentiation of microbial function through sediment-hosted aquifers and enrichment of novel symbionts in the deep terrestrial subsurface.</title>
        <authorList>
            <person name="Probst A.J."/>
            <person name="Ladd B."/>
            <person name="Jarett J.K."/>
            <person name="Geller-Mcgrath D.E."/>
            <person name="Sieber C.M."/>
            <person name="Emerson J.B."/>
            <person name="Anantharaman K."/>
            <person name="Thomas B.C."/>
            <person name="Malmstrom R."/>
            <person name="Stieglmeier M."/>
            <person name="Klingl A."/>
            <person name="Woyke T."/>
            <person name="Ryan C.M."/>
            <person name="Banfield J.F."/>
        </authorList>
    </citation>
    <scope>NUCLEOTIDE SEQUENCE [LARGE SCALE GENOMIC DNA]</scope>
    <source>
        <strain evidence="1">CG11_big_fil_rev_8_21_14_0_20_42_15</strain>
    </source>
</reference>
<sequence>MEQEVNVCPKFWKDVKKSSCPEFNYDLAKAEFTELDDLSKIEAIPILQSIVTLIQNAIKDNELEHHSIKYGKQPFLQSGWIIRKMRWAIGNKGKSDGLRVLFCLNENKILMVLIALKRDCAKEEDLEKEIMARIKDYICV</sequence>
<comment type="caution">
    <text evidence="1">The sequence shown here is derived from an EMBL/GenBank/DDBJ whole genome shotgun (WGS) entry which is preliminary data.</text>
</comment>
<protein>
    <recommendedName>
        <fullName evidence="3">Addiction module toxin RelE</fullName>
    </recommendedName>
</protein>